<accession>A0A1Q8Q1N5</accession>
<dbReference type="EMBL" id="MSDU01000063">
    <property type="protein sequence ID" value="OLN21225.1"/>
    <property type="molecule type" value="Genomic_DNA"/>
</dbReference>
<proteinExistence type="predicted"/>
<evidence type="ECO:0000313" key="2">
    <source>
        <dbReference type="Proteomes" id="UP000185568"/>
    </source>
</evidence>
<dbReference type="AlphaFoldDB" id="A0A1Q8Q1N5"/>
<comment type="caution">
    <text evidence="1">The sequence shown here is derived from an EMBL/GenBank/DDBJ whole genome shotgun (WGS) entry which is preliminary data.</text>
</comment>
<evidence type="ECO:0000313" key="1">
    <source>
        <dbReference type="EMBL" id="OLN21225.1"/>
    </source>
</evidence>
<organism evidence="1 2">
    <name type="scientific">Domibacillus antri</name>
    <dbReference type="NCBI Taxonomy" id="1714264"/>
    <lineage>
        <taxon>Bacteria</taxon>
        <taxon>Bacillati</taxon>
        <taxon>Bacillota</taxon>
        <taxon>Bacilli</taxon>
        <taxon>Bacillales</taxon>
        <taxon>Bacillaceae</taxon>
        <taxon>Domibacillus</taxon>
    </lineage>
</organism>
<keyword evidence="2" id="KW-1185">Reference proteome</keyword>
<reference evidence="1 2" key="1">
    <citation type="submission" date="2016-12" db="EMBL/GenBank/DDBJ databases">
        <title>Domibacillus antri genome sequencing.</title>
        <authorList>
            <person name="Verma A."/>
            <person name="Krishnamurthi S."/>
        </authorList>
    </citation>
    <scope>NUCLEOTIDE SEQUENCE [LARGE SCALE GENOMIC DNA]</scope>
    <source>
        <strain evidence="1 2">XD80</strain>
    </source>
</reference>
<protein>
    <submittedName>
        <fullName evidence="1">Uncharacterized protein</fullName>
    </submittedName>
</protein>
<sequence>MDKIVRNTMLDIEDGVYAIPHSEHPKVKVRALYEYCQSKGIFSPKDLTPEEMRRFVIEEGK</sequence>
<name>A0A1Q8Q1N5_9BACI</name>
<gene>
    <name evidence="1" type="ORF">BTO30_16130</name>
</gene>
<dbReference type="Proteomes" id="UP000185568">
    <property type="component" value="Unassembled WGS sequence"/>
</dbReference>